<dbReference type="Proteomes" id="UP000609323">
    <property type="component" value="Unassembled WGS sequence"/>
</dbReference>
<keyword evidence="3" id="KW-1185">Reference proteome</keyword>
<proteinExistence type="predicted"/>
<feature type="compositionally biased region" description="Low complexity" evidence="1">
    <location>
        <begin position="71"/>
        <end position="87"/>
    </location>
</feature>
<evidence type="ECO:0000256" key="1">
    <source>
        <dbReference type="SAM" id="MobiDB-lite"/>
    </source>
</evidence>
<feature type="region of interest" description="Disordered" evidence="1">
    <location>
        <begin position="63"/>
        <end position="105"/>
    </location>
</feature>
<organism evidence="2 3">
    <name type="scientific">Paenibacillus physcomitrellae</name>
    <dbReference type="NCBI Taxonomy" id="1619311"/>
    <lineage>
        <taxon>Bacteria</taxon>
        <taxon>Bacillati</taxon>
        <taxon>Bacillota</taxon>
        <taxon>Bacilli</taxon>
        <taxon>Bacillales</taxon>
        <taxon>Paenibacillaceae</taxon>
        <taxon>Paenibacillus</taxon>
    </lineage>
</organism>
<gene>
    <name evidence="2" type="ORF">GCM10010917_42120</name>
</gene>
<name>A0ABQ1GYU3_9BACL</name>
<reference evidence="3" key="1">
    <citation type="journal article" date="2019" name="Int. J. Syst. Evol. Microbiol.">
        <title>The Global Catalogue of Microorganisms (GCM) 10K type strain sequencing project: providing services to taxonomists for standard genome sequencing and annotation.</title>
        <authorList>
            <consortium name="The Broad Institute Genomics Platform"/>
            <consortium name="The Broad Institute Genome Sequencing Center for Infectious Disease"/>
            <person name="Wu L."/>
            <person name="Ma J."/>
        </authorList>
    </citation>
    <scope>NUCLEOTIDE SEQUENCE [LARGE SCALE GENOMIC DNA]</scope>
    <source>
        <strain evidence="3">CGMCC 1.15044</strain>
    </source>
</reference>
<dbReference type="EMBL" id="BMHF01000025">
    <property type="protein sequence ID" value="GGA52482.1"/>
    <property type="molecule type" value="Genomic_DNA"/>
</dbReference>
<accession>A0ABQ1GYU3</accession>
<comment type="caution">
    <text evidence="2">The sequence shown here is derived from an EMBL/GenBank/DDBJ whole genome shotgun (WGS) entry which is preliminary data.</text>
</comment>
<evidence type="ECO:0000313" key="3">
    <source>
        <dbReference type="Proteomes" id="UP000609323"/>
    </source>
</evidence>
<evidence type="ECO:0000313" key="2">
    <source>
        <dbReference type="EMBL" id="GGA52482.1"/>
    </source>
</evidence>
<dbReference type="RefSeq" id="WP_094095841.1">
    <property type="nucleotide sequence ID" value="NZ_BMHF01000025.1"/>
</dbReference>
<protein>
    <submittedName>
        <fullName evidence="2">Uncharacterized protein</fullName>
    </submittedName>
</protein>
<sequence length="171" mass="18696">MKDNEESSFLFNVEILVKSPTNGEALQLLLQLLNSHQGQVADYRVKSGIELGSIIDATRAAKSKTNKTTVSASEASSQAAAPTQAADSVKKTEGGSHITGSNGNPVGEWIQSHISSNRLVRVLIQTSKGRQSIPCRILNYVPKEELINVYHVDEKQVYTYKLNEIIDILDS</sequence>